<keyword evidence="5 9" id="KW-0812">Transmembrane</keyword>
<dbReference type="GO" id="GO:0005886">
    <property type="term" value="C:plasma membrane"/>
    <property type="evidence" value="ECO:0007669"/>
    <property type="project" value="UniProtKB-SubCell"/>
</dbReference>
<evidence type="ECO:0000256" key="1">
    <source>
        <dbReference type="ARBA" id="ARBA00004651"/>
    </source>
</evidence>
<evidence type="ECO:0000256" key="8">
    <source>
        <dbReference type="SAM" id="MobiDB-lite"/>
    </source>
</evidence>
<proteinExistence type="inferred from homology"/>
<comment type="subcellular location">
    <subcellularLocation>
        <location evidence="1">Cell membrane</location>
        <topology evidence="1">Multi-pass membrane protein</topology>
    </subcellularLocation>
</comment>
<evidence type="ECO:0000313" key="10">
    <source>
        <dbReference type="EMBL" id="KTF03885.1"/>
    </source>
</evidence>
<evidence type="ECO:0000256" key="2">
    <source>
        <dbReference type="ARBA" id="ARBA00010735"/>
    </source>
</evidence>
<comment type="similarity">
    <text evidence="2">Belongs to the AzlC family.</text>
</comment>
<protein>
    <submittedName>
        <fullName evidence="10">Inner membrane protein YgaZ</fullName>
    </submittedName>
</protein>
<evidence type="ECO:0000256" key="7">
    <source>
        <dbReference type="ARBA" id="ARBA00023136"/>
    </source>
</evidence>
<gene>
    <name evidence="10" type="primary">ygaZ</name>
    <name evidence="10" type="ORF">AQZ59_01214</name>
</gene>
<dbReference type="PANTHER" id="PTHR34979:SF1">
    <property type="entry name" value="INNER MEMBRANE PROTEIN YGAZ"/>
    <property type="match status" value="1"/>
</dbReference>
<feature type="compositionally biased region" description="Basic and acidic residues" evidence="8">
    <location>
        <begin position="241"/>
        <end position="258"/>
    </location>
</feature>
<evidence type="ECO:0000256" key="4">
    <source>
        <dbReference type="ARBA" id="ARBA00022475"/>
    </source>
</evidence>
<dbReference type="EMBL" id="LNIZ01000005">
    <property type="protein sequence ID" value="KTF03885.1"/>
    <property type="molecule type" value="Genomic_DNA"/>
</dbReference>
<feature type="region of interest" description="Disordered" evidence="8">
    <location>
        <begin position="238"/>
        <end position="258"/>
    </location>
</feature>
<dbReference type="RefSeq" id="WP_062613762.1">
    <property type="nucleotide sequence ID" value="NZ_JAMQRX010000009.1"/>
</dbReference>
<keyword evidence="4" id="KW-1003">Cell membrane</keyword>
<evidence type="ECO:0000256" key="9">
    <source>
        <dbReference type="SAM" id="Phobius"/>
    </source>
</evidence>
<evidence type="ECO:0000256" key="5">
    <source>
        <dbReference type="ARBA" id="ARBA00022692"/>
    </source>
</evidence>
<organism evidence="10 11">
    <name type="scientific">Trueperella bernardiae</name>
    <dbReference type="NCBI Taxonomy" id="59561"/>
    <lineage>
        <taxon>Bacteria</taxon>
        <taxon>Bacillati</taxon>
        <taxon>Actinomycetota</taxon>
        <taxon>Actinomycetes</taxon>
        <taxon>Actinomycetales</taxon>
        <taxon>Actinomycetaceae</taxon>
        <taxon>Trueperella</taxon>
    </lineage>
</organism>
<dbReference type="PATRIC" id="fig|59561.3.peg.1207"/>
<sequence length="258" mass="28136">MSPASPSAFALALKDALPVGLGYVPLGMGMGMTLTGAGLEWWWAPIFAVFIYSGSMQYLVVPMIVTREPIAAVALATLFIQFRHAFYGISFPLDLVRHLLAKLYSIHALTDEVYAVVASKPWEELTGERVVWIQVFAHSTWIFGCTLGALVGLAVPIDSRILNFVLTSLFVVLMLESYLANRKRVDFALAAVIGVGALFLPSSVYLLAALVLFTVALLIASRVESVVGEPVGALGRAVSRPGRERRTEHSRERRDSMP</sequence>
<accession>A0A0W1KJN4</accession>
<keyword evidence="6 9" id="KW-1133">Transmembrane helix</keyword>
<dbReference type="Pfam" id="PF03591">
    <property type="entry name" value="AzlC"/>
    <property type="match status" value="1"/>
</dbReference>
<dbReference type="Proteomes" id="UP000054404">
    <property type="component" value="Unassembled WGS sequence"/>
</dbReference>
<evidence type="ECO:0000256" key="6">
    <source>
        <dbReference type="ARBA" id="ARBA00022989"/>
    </source>
</evidence>
<feature type="transmembrane region" description="Helical" evidence="9">
    <location>
        <begin position="187"/>
        <end position="220"/>
    </location>
</feature>
<keyword evidence="7 9" id="KW-0472">Membrane</keyword>
<evidence type="ECO:0000313" key="11">
    <source>
        <dbReference type="Proteomes" id="UP000054404"/>
    </source>
</evidence>
<dbReference type="STRING" id="59561.AQZ59_01214"/>
<comment type="caution">
    <text evidence="10">The sequence shown here is derived from an EMBL/GenBank/DDBJ whole genome shotgun (WGS) entry which is preliminary data.</text>
</comment>
<dbReference type="InterPro" id="IPR011606">
    <property type="entry name" value="Brnchd-chn_aa_trnsp_permease"/>
</dbReference>
<dbReference type="PANTHER" id="PTHR34979">
    <property type="entry name" value="INNER MEMBRANE PROTEIN YGAZ"/>
    <property type="match status" value="1"/>
</dbReference>
<dbReference type="AlphaFoldDB" id="A0A0W1KJN4"/>
<keyword evidence="11" id="KW-1185">Reference proteome</keyword>
<dbReference type="OrthoDB" id="3181706at2"/>
<name>A0A0W1KJN4_9ACTO</name>
<feature type="transmembrane region" description="Helical" evidence="9">
    <location>
        <begin position="131"/>
        <end position="154"/>
    </location>
</feature>
<keyword evidence="3" id="KW-0813">Transport</keyword>
<reference evidence="10 11" key="1">
    <citation type="submission" date="2015-11" db="EMBL/GenBank/DDBJ databases">
        <title>Draft Genome Sequence of the Type Strain Trueperella bernardiae LCDC 89-0504T, Isolated from Blood Culture.</title>
        <authorList>
            <person name="Bernier A.-M."/>
            <person name="Bernard K."/>
        </authorList>
    </citation>
    <scope>NUCLEOTIDE SEQUENCE [LARGE SCALE GENOMIC DNA]</scope>
    <source>
        <strain evidence="10 11">LCDC 89-0504</strain>
    </source>
</reference>
<evidence type="ECO:0000256" key="3">
    <source>
        <dbReference type="ARBA" id="ARBA00022448"/>
    </source>
</evidence>
<dbReference type="GO" id="GO:1903785">
    <property type="term" value="P:L-valine transmembrane transport"/>
    <property type="evidence" value="ECO:0007669"/>
    <property type="project" value="TreeGrafter"/>
</dbReference>
<feature type="transmembrane region" description="Helical" evidence="9">
    <location>
        <begin position="161"/>
        <end position="181"/>
    </location>
</feature>